<organism evidence="1 2">
    <name type="scientific">Penicillium chrysogenum</name>
    <name type="common">Penicillium notatum</name>
    <dbReference type="NCBI Taxonomy" id="5076"/>
    <lineage>
        <taxon>Eukaryota</taxon>
        <taxon>Fungi</taxon>
        <taxon>Dikarya</taxon>
        <taxon>Ascomycota</taxon>
        <taxon>Pezizomycotina</taxon>
        <taxon>Eurotiomycetes</taxon>
        <taxon>Eurotiomycetidae</taxon>
        <taxon>Eurotiales</taxon>
        <taxon>Aspergillaceae</taxon>
        <taxon>Penicillium</taxon>
        <taxon>Penicillium chrysogenum species complex</taxon>
    </lineage>
</organism>
<keyword evidence="2" id="KW-1185">Reference proteome</keyword>
<evidence type="ECO:0000313" key="1">
    <source>
        <dbReference type="EMBL" id="KAJ5284302.1"/>
    </source>
</evidence>
<gene>
    <name evidence="1" type="ORF">N7505_002282</name>
</gene>
<sequence length="96" mass="11156">MFRTEYRGTEMIRPSQFSVVYRDLELVQSMAGAKSPINLVSAADHKRRGSQRRIEQSRRALHPETVDERVWMTVPTSTVLRDLTICWTAGLHYLHI</sequence>
<proteinExistence type="predicted"/>
<evidence type="ECO:0000313" key="2">
    <source>
        <dbReference type="Proteomes" id="UP001220256"/>
    </source>
</evidence>
<dbReference type="EMBL" id="JAPVEB010000001">
    <property type="protein sequence ID" value="KAJ5284302.1"/>
    <property type="molecule type" value="Genomic_DNA"/>
</dbReference>
<dbReference type="Proteomes" id="UP001220256">
    <property type="component" value="Unassembled WGS sequence"/>
</dbReference>
<comment type="caution">
    <text evidence="1">The sequence shown here is derived from an EMBL/GenBank/DDBJ whole genome shotgun (WGS) entry which is preliminary data.</text>
</comment>
<protein>
    <submittedName>
        <fullName evidence="1">Uncharacterized protein</fullName>
    </submittedName>
</protein>
<name>A0ABQ8WZW4_PENCH</name>
<reference evidence="1 2" key="1">
    <citation type="journal article" date="2023" name="IMA Fungus">
        <title>Comparative genomic study of the Penicillium genus elucidates a diverse pangenome and 15 lateral gene transfer events.</title>
        <authorList>
            <person name="Petersen C."/>
            <person name="Sorensen T."/>
            <person name="Nielsen M.R."/>
            <person name="Sondergaard T.E."/>
            <person name="Sorensen J.L."/>
            <person name="Fitzpatrick D.A."/>
            <person name="Frisvad J.C."/>
            <person name="Nielsen K.L."/>
        </authorList>
    </citation>
    <scope>NUCLEOTIDE SEQUENCE [LARGE SCALE GENOMIC DNA]</scope>
    <source>
        <strain evidence="1 2">IBT 3361</strain>
    </source>
</reference>
<accession>A0ABQ8WZW4</accession>